<evidence type="ECO:0000313" key="2">
    <source>
        <dbReference type="Proteomes" id="UP000247233"/>
    </source>
</evidence>
<dbReference type="VEuPathDB" id="FungiDB:BO70DRAFT_399719"/>
<dbReference type="AlphaFoldDB" id="A0A317V7X5"/>
<evidence type="ECO:0000313" key="1">
    <source>
        <dbReference type="EMBL" id="PWY70474.1"/>
    </source>
</evidence>
<comment type="caution">
    <text evidence="1">The sequence shown here is derived from an EMBL/GenBank/DDBJ whole genome shotgun (WGS) entry which is preliminary data.</text>
</comment>
<gene>
    <name evidence="1" type="ORF">BO70DRAFT_399719</name>
</gene>
<dbReference type="RefSeq" id="XP_025395961.1">
    <property type="nucleotide sequence ID" value="XM_025546879.1"/>
</dbReference>
<name>A0A317V7X5_9EURO</name>
<sequence>MCITLTTKYSTCGCIWDNISTRCRGLRPCHRQEMITLEDLMKTTCQRCQITSERTERLAALIEMMEDSVIDDSGMVVEEEEEEEVVVDAEEERLGLGGGGGGLIVMGRLGSGEDRWGVEGEG</sequence>
<keyword evidence="2" id="KW-1185">Reference proteome</keyword>
<organism evidence="1 2">
    <name type="scientific">Aspergillus heteromorphus CBS 117.55</name>
    <dbReference type="NCBI Taxonomy" id="1448321"/>
    <lineage>
        <taxon>Eukaryota</taxon>
        <taxon>Fungi</taxon>
        <taxon>Dikarya</taxon>
        <taxon>Ascomycota</taxon>
        <taxon>Pezizomycotina</taxon>
        <taxon>Eurotiomycetes</taxon>
        <taxon>Eurotiomycetidae</taxon>
        <taxon>Eurotiales</taxon>
        <taxon>Aspergillaceae</taxon>
        <taxon>Aspergillus</taxon>
        <taxon>Aspergillus subgen. Circumdati</taxon>
    </lineage>
</organism>
<dbReference type="EMBL" id="MSFL01000030">
    <property type="protein sequence ID" value="PWY70474.1"/>
    <property type="molecule type" value="Genomic_DNA"/>
</dbReference>
<reference evidence="1 2" key="1">
    <citation type="submission" date="2016-12" db="EMBL/GenBank/DDBJ databases">
        <title>The genomes of Aspergillus section Nigri reveals drivers in fungal speciation.</title>
        <authorList>
            <consortium name="DOE Joint Genome Institute"/>
            <person name="Vesth T.C."/>
            <person name="Nybo J."/>
            <person name="Theobald S."/>
            <person name="Brandl J."/>
            <person name="Frisvad J.C."/>
            <person name="Nielsen K.F."/>
            <person name="Lyhne E.K."/>
            <person name="Kogle M.E."/>
            <person name="Kuo A."/>
            <person name="Riley R."/>
            <person name="Clum A."/>
            <person name="Nolan M."/>
            <person name="Lipzen A."/>
            <person name="Salamov A."/>
            <person name="Henrissat B."/>
            <person name="Wiebenga A."/>
            <person name="De Vries R.P."/>
            <person name="Grigoriev I.V."/>
            <person name="Mortensen U.H."/>
            <person name="Andersen M.R."/>
            <person name="Baker S.E."/>
        </authorList>
    </citation>
    <scope>NUCLEOTIDE SEQUENCE [LARGE SCALE GENOMIC DNA]</scope>
    <source>
        <strain evidence="1 2">CBS 117.55</strain>
    </source>
</reference>
<protein>
    <submittedName>
        <fullName evidence="1">Uncharacterized protein</fullName>
    </submittedName>
</protein>
<accession>A0A317V7X5</accession>
<proteinExistence type="predicted"/>
<dbReference type="Proteomes" id="UP000247233">
    <property type="component" value="Unassembled WGS sequence"/>
</dbReference>
<dbReference type="GeneID" id="37069116"/>